<dbReference type="Proteomes" id="UP000663864">
    <property type="component" value="Unassembled WGS sequence"/>
</dbReference>
<organism evidence="1 4">
    <name type="scientific">Rotaria sordida</name>
    <dbReference type="NCBI Taxonomy" id="392033"/>
    <lineage>
        <taxon>Eukaryota</taxon>
        <taxon>Metazoa</taxon>
        <taxon>Spiralia</taxon>
        <taxon>Gnathifera</taxon>
        <taxon>Rotifera</taxon>
        <taxon>Eurotatoria</taxon>
        <taxon>Bdelloidea</taxon>
        <taxon>Philodinida</taxon>
        <taxon>Philodinidae</taxon>
        <taxon>Rotaria</taxon>
    </lineage>
</organism>
<evidence type="ECO:0000313" key="4">
    <source>
        <dbReference type="Proteomes" id="UP000663864"/>
    </source>
</evidence>
<sequence>MSNNTNFIDFLHDHYSNGTTNDISQTLARLQQHLEQQRKLVLNEIATVKKEEEQLKTLVKSTTVQQQFSDNQKHDLLTSLDIEQINKLPLDL</sequence>
<dbReference type="EMBL" id="CAJNOT010001167">
    <property type="protein sequence ID" value="CAF1157155.1"/>
    <property type="molecule type" value="Genomic_DNA"/>
</dbReference>
<dbReference type="EMBL" id="CAJOBD010001041">
    <property type="protein sequence ID" value="CAF3752468.1"/>
    <property type="molecule type" value="Genomic_DNA"/>
</dbReference>
<evidence type="ECO:0000313" key="2">
    <source>
        <dbReference type="EMBL" id="CAF1357661.1"/>
    </source>
</evidence>
<comment type="caution">
    <text evidence="1">The sequence shown here is derived from an EMBL/GenBank/DDBJ whole genome shotgun (WGS) entry which is preliminary data.</text>
</comment>
<evidence type="ECO:0000313" key="3">
    <source>
        <dbReference type="EMBL" id="CAF3752468.1"/>
    </source>
</evidence>
<dbReference type="EMBL" id="CAJNOL010001428">
    <property type="protein sequence ID" value="CAF1357661.1"/>
    <property type="molecule type" value="Genomic_DNA"/>
</dbReference>
<proteinExistence type="predicted"/>
<evidence type="ECO:0000313" key="5">
    <source>
        <dbReference type="Proteomes" id="UP000663870"/>
    </source>
</evidence>
<keyword evidence="5" id="KW-1185">Reference proteome</keyword>
<protein>
    <submittedName>
        <fullName evidence="1">Uncharacterized protein</fullName>
    </submittedName>
</protein>
<reference evidence="1" key="1">
    <citation type="submission" date="2021-02" db="EMBL/GenBank/DDBJ databases">
        <authorList>
            <person name="Nowell W R."/>
        </authorList>
    </citation>
    <scope>NUCLEOTIDE SEQUENCE</scope>
</reference>
<gene>
    <name evidence="3" type="ORF">JBS370_LOCUS12646</name>
    <name evidence="2" type="ORF">JXQ802_LOCUS32444</name>
    <name evidence="1" type="ORF">ZHD862_LOCUS20482</name>
</gene>
<name>A0A814T633_9BILA</name>
<dbReference type="Proteomes" id="UP000663870">
    <property type="component" value="Unassembled WGS sequence"/>
</dbReference>
<dbReference type="Proteomes" id="UP000663836">
    <property type="component" value="Unassembled WGS sequence"/>
</dbReference>
<accession>A0A814T633</accession>
<dbReference type="AlphaFoldDB" id="A0A814T633"/>
<evidence type="ECO:0000313" key="1">
    <source>
        <dbReference type="EMBL" id="CAF1157155.1"/>
    </source>
</evidence>